<reference evidence="4" key="3">
    <citation type="submission" date="2015-04" db="UniProtKB">
        <authorList>
            <consortium name="EnsemblPlants"/>
        </authorList>
    </citation>
    <scope>IDENTIFICATION</scope>
    <source>
        <strain evidence="4">cv. Jemalong A17</strain>
    </source>
</reference>
<dbReference type="PANTHER" id="PTHR35546">
    <property type="entry name" value="F-BOX PROTEIN INTERACTION DOMAIN PROTEIN-RELATED"/>
    <property type="match status" value="1"/>
</dbReference>
<dbReference type="EMBL" id="CM001220">
    <property type="protein sequence ID" value="AES86460.1"/>
    <property type="molecule type" value="Genomic_DNA"/>
</dbReference>
<gene>
    <name evidence="2" type="ordered locus">MTR_4g007240</name>
    <name evidence="3" type="ORF">MtrunA17_Chr4g0001561</name>
</gene>
<dbReference type="HOGENOM" id="CLU_036673_0_0_1"/>
<evidence type="ECO:0000259" key="1">
    <source>
        <dbReference type="SMART" id="SM00256"/>
    </source>
</evidence>
<dbReference type="SUPFAM" id="SSF50965">
    <property type="entry name" value="Galactose oxidase, central domain"/>
    <property type="match status" value="1"/>
</dbReference>
<evidence type="ECO:0000313" key="5">
    <source>
        <dbReference type="Proteomes" id="UP000002051"/>
    </source>
</evidence>
<dbReference type="InterPro" id="IPR055290">
    <property type="entry name" value="At3g26010-like"/>
</dbReference>
<sequence>MASHDISSAKLSSMCDITYLSDDLLAKIFSLVPFRSTVGCKCVSKRWLDLISSPYFIKQFTSYQHSLFKSIFIFVTPHEVVLAFHEQNPSLERPISFGLDMLIKGSVCGCSNGLFLCCKNRYTYGIDYYIYDPLMKKCVPIPPSPSTCNESLFAVGFICNPTGAAVITPSPNERNFRVVIIKSFIKRLFEMELYVFSSETGSWKRVVMIIPDGFAFAPHWLLSFSYGGSLYFMGRTSIFVFDPYTNTRDTLNYPLEADSMNIMSFGFLGISCGCLRIADIGQNNLRVWELVEKNHWDLLHSIDISKKMSKKFCGNYYKKVAGFHPYDGDIVYLHSYADGVFICNLRTDTFEVVPGYEKIDISPFQLEIADLLLPTESSSPSAE</sequence>
<dbReference type="Pfam" id="PF24750">
    <property type="entry name" value="b-prop_At3g26010-like"/>
    <property type="match status" value="1"/>
</dbReference>
<dbReference type="Pfam" id="PF00646">
    <property type="entry name" value="F-box"/>
    <property type="match status" value="1"/>
</dbReference>
<feature type="domain" description="F-box" evidence="1">
    <location>
        <begin position="20"/>
        <end position="60"/>
    </location>
</feature>
<dbReference type="PANTHER" id="PTHR35546:SF130">
    <property type="entry name" value="EXPRESSED PROTEIN"/>
    <property type="match status" value="1"/>
</dbReference>
<dbReference type="eggNOG" id="ENOG502S4VR">
    <property type="taxonomic scope" value="Eukaryota"/>
</dbReference>
<evidence type="ECO:0000313" key="6">
    <source>
        <dbReference type="Proteomes" id="UP000265566"/>
    </source>
</evidence>
<dbReference type="EnsemblPlants" id="AES86460">
    <property type="protein sequence ID" value="AES86460"/>
    <property type="gene ID" value="MTR_4g007240"/>
</dbReference>
<dbReference type="SUPFAM" id="SSF81383">
    <property type="entry name" value="F-box domain"/>
    <property type="match status" value="1"/>
</dbReference>
<evidence type="ECO:0000313" key="4">
    <source>
        <dbReference type="EnsemblPlants" id="AES86460"/>
    </source>
</evidence>
<reference evidence="3" key="5">
    <citation type="journal article" date="2018" name="Nat. Plants">
        <title>Whole-genome landscape of Medicago truncatula symbiotic genes.</title>
        <authorList>
            <person name="Pecrix Y."/>
            <person name="Gamas P."/>
            <person name="Carrere S."/>
        </authorList>
    </citation>
    <scope>NUCLEOTIDE SEQUENCE</scope>
    <source>
        <tissue evidence="3">Leaves</tissue>
    </source>
</reference>
<dbReference type="Proteomes" id="UP000002051">
    <property type="component" value="Chromosome 4"/>
</dbReference>
<reference evidence="6" key="4">
    <citation type="journal article" date="2018" name="Nat. Plants">
        <title>Whole-genome landscape of Medicago truncatula symbiotic genes.</title>
        <authorList>
            <person name="Pecrix Y."/>
            <person name="Staton S.E."/>
            <person name="Sallet E."/>
            <person name="Lelandais-Briere C."/>
            <person name="Moreau S."/>
            <person name="Carrere S."/>
            <person name="Blein T."/>
            <person name="Jardinaud M.F."/>
            <person name="Latrasse D."/>
            <person name="Zouine M."/>
            <person name="Zahm M."/>
            <person name="Kreplak J."/>
            <person name="Mayjonade B."/>
            <person name="Satge C."/>
            <person name="Perez M."/>
            <person name="Cauet S."/>
            <person name="Marande W."/>
            <person name="Chantry-Darmon C."/>
            <person name="Lopez-Roques C."/>
            <person name="Bouchez O."/>
            <person name="Berard A."/>
            <person name="Debelle F."/>
            <person name="Munos S."/>
            <person name="Bendahmane A."/>
            <person name="Berges H."/>
            <person name="Niebel A."/>
            <person name="Buitink J."/>
            <person name="Frugier F."/>
            <person name="Benhamed M."/>
            <person name="Crespi M."/>
            <person name="Gouzy J."/>
            <person name="Gamas P."/>
        </authorList>
    </citation>
    <scope>NUCLEOTIDE SEQUENCE [LARGE SCALE GENOMIC DNA]</scope>
    <source>
        <strain evidence="6">cv. Jemalong A17</strain>
    </source>
</reference>
<evidence type="ECO:0000313" key="2">
    <source>
        <dbReference type="EMBL" id="AES86460.1"/>
    </source>
</evidence>
<dbReference type="SMART" id="SM00256">
    <property type="entry name" value="FBOX"/>
    <property type="match status" value="1"/>
</dbReference>
<organism evidence="2 5">
    <name type="scientific">Medicago truncatula</name>
    <name type="common">Barrel medic</name>
    <name type="synonym">Medicago tribuloides</name>
    <dbReference type="NCBI Taxonomy" id="3880"/>
    <lineage>
        <taxon>Eukaryota</taxon>
        <taxon>Viridiplantae</taxon>
        <taxon>Streptophyta</taxon>
        <taxon>Embryophyta</taxon>
        <taxon>Tracheophyta</taxon>
        <taxon>Spermatophyta</taxon>
        <taxon>Magnoliopsida</taxon>
        <taxon>eudicotyledons</taxon>
        <taxon>Gunneridae</taxon>
        <taxon>Pentapetalae</taxon>
        <taxon>rosids</taxon>
        <taxon>fabids</taxon>
        <taxon>Fabales</taxon>
        <taxon>Fabaceae</taxon>
        <taxon>Papilionoideae</taxon>
        <taxon>50 kb inversion clade</taxon>
        <taxon>NPAAA clade</taxon>
        <taxon>Hologalegina</taxon>
        <taxon>IRL clade</taxon>
        <taxon>Trifolieae</taxon>
        <taxon>Medicago</taxon>
    </lineage>
</organism>
<dbReference type="AlphaFoldDB" id="G7JEH0"/>
<dbReference type="Proteomes" id="UP000265566">
    <property type="component" value="Chromosome 4"/>
</dbReference>
<dbReference type="InterPro" id="IPR011043">
    <property type="entry name" value="Gal_Oxase/kelch_b-propeller"/>
</dbReference>
<dbReference type="InterPro" id="IPR036047">
    <property type="entry name" value="F-box-like_dom_sf"/>
</dbReference>
<dbReference type="EMBL" id="PSQE01000004">
    <property type="protein sequence ID" value="RHN58357.1"/>
    <property type="molecule type" value="Genomic_DNA"/>
</dbReference>
<name>G7JEH0_MEDTR</name>
<keyword evidence="5" id="KW-1185">Reference proteome</keyword>
<dbReference type="OMA" id="YKECKED"/>
<reference evidence="2 5" key="2">
    <citation type="journal article" date="2014" name="BMC Genomics">
        <title>An improved genome release (version Mt4.0) for the model legume Medicago truncatula.</title>
        <authorList>
            <person name="Tang H."/>
            <person name="Krishnakumar V."/>
            <person name="Bidwell S."/>
            <person name="Rosen B."/>
            <person name="Chan A."/>
            <person name="Zhou S."/>
            <person name="Gentzbittel L."/>
            <person name="Childs K.L."/>
            <person name="Yandell M."/>
            <person name="Gundlach H."/>
            <person name="Mayer K.F."/>
            <person name="Schwartz D.C."/>
            <person name="Town C.D."/>
        </authorList>
    </citation>
    <scope>GENOME REANNOTATION</scope>
    <source>
        <strain evidence="4 5">cv. Jemalong A17</strain>
    </source>
</reference>
<protein>
    <submittedName>
        <fullName evidence="2">F-box protein</fullName>
    </submittedName>
    <submittedName>
        <fullName evidence="3">Putative F-box domain, galactose oxidase/kelch, beta-propeller</fullName>
    </submittedName>
</protein>
<reference evidence="2 5" key="1">
    <citation type="journal article" date="2011" name="Nature">
        <title>The Medicago genome provides insight into the evolution of rhizobial symbioses.</title>
        <authorList>
            <person name="Young N.D."/>
            <person name="Debelle F."/>
            <person name="Oldroyd G.E."/>
            <person name="Geurts R."/>
            <person name="Cannon S.B."/>
            <person name="Udvardi M.K."/>
            <person name="Benedito V.A."/>
            <person name="Mayer K.F."/>
            <person name="Gouzy J."/>
            <person name="Schoof H."/>
            <person name="Van de Peer Y."/>
            <person name="Proost S."/>
            <person name="Cook D.R."/>
            <person name="Meyers B.C."/>
            <person name="Spannagl M."/>
            <person name="Cheung F."/>
            <person name="De Mita S."/>
            <person name="Krishnakumar V."/>
            <person name="Gundlach H."/>
            <person name="Zhou S."/>
            <person name="Mudge J."/>
            <person name="Bharti A.K."/>
            <person name="Murray J.D."/>
            <person name="Naoumkina M.A."/>
            <person name="Rosen B."/>
            <person name="Silverstein K.A."/>
            <person name="Tang H."/>
            <person name="Rombauts S."/>
            <person name="Zhao P.X."/>
            <person name="Zhou P."/>
            <person name="Barbe V."/>
            <person name="Bardou P."/>
            <person name="Bechner M."/>
            <person name="Bellec A."/>
            <person name="Berger A."/>
            <person name="Berges H."/>
            <person name="Bidwell S."/>
            <person name="Bisseling T."/>
            <person name="Choisne N."/>
            <person name="Couloux A."/>
            <person name="Denny R."/>
            <person name="Deshpande S."/>
            <person name="Dai X."/>
            <person name="Doyle J.J."/>
            <person name="Dudez A.M."/>
            <person name="Farmer A.D."/>
            <person name="Fouteau S."/>
            <person name="Franken C."/>
            <person name="Gibelin C."/>
            <person name="Gish J."/>
            <person name="Goldstein S."/>
            <person name="Gonzalez A.J."/>
            <person name="Green P.J."/>
            <person name="Hallab A."/>
            <person name="Hartog M."/>
            <person name="Hua A."/>
            <person name="Humphray S.J."/>
            <person name="Jeong D.H."/>
            <person name="Jing Y."/>
            <person name="Jocker A."/>
            <person name="Kenton S.M."/>
            <person name="Kim D.J."/>
            <person name="Klee K."/>
            <person name="Lai H."/>
            <person name="Lang C."/>
            <person name="Lin S."/>
            <person name="Macmil S.L."/>
            <person name="Magdelenat G."/>
            <person name="Matthews L."/>
            <person name="McCorrison J."/>
            <person name="Monaghan E.L."/>
            <person name="Mun J.H."/>
            <person name="Najar F.Z."/>
            <person name="Nicholson C."/>
            <person name="Noirot C."/>
            <person name="O'Bleness M."/>
            <person name="Paule C.R."/>
            <person name="Poulain J."/>
            <person name="Prion F."/>
            <person name="Qin B."/>
            <person name="Qu C."/>
            <person name="Retzel E.F."/>
            <person name="Riddle C."/>
            <person name="Sallet E."/>
            <person name="Samain S."/>
            <person name="Samson N."/>
            <person name="Sanders I."/>
            <person name="Saurat O."/>
            <person name="Scarpelli C."/>
            <person name="Schiex T."/>
            <person name="Segurens B."/>
            <person name="Severin A.J."/>
            <person name="Sherrier D.J."/>
            <person name="Shi R."/>
            <person name="Sims S."/>
            <person name="Singer S.R."/>
            <person name="Sinharoy S."/>
            <person name="Sterck L."/>
            <person name="Viollet A."/>
            <person name="Wang B.B."/>
            <person name="Wang K."/>
            <person name="Wang M."/>
            <person name="Wang X."/>
            <person name="Warfsmann J."/>
            <person name="Weissenbach J."/>
            <person name="White D.D."/>
            <person name="White J.D."/>
            <person name="Wiley G.B."/>
            <person name="Wincker P."/>
            <person name="Xing Y."/>
            <person name="Yang L."/>
            <person name="Yao Z."/>
            <person name="Ying F."/>
            <person name="Zhai J."/>
            <person name="Zhou L."/>
            <person name="Zuber A."/>
            <person name="Denarie J."/>
            <person name="Dixon R.A."/>
            <person name="May G.D."/>
            <person name="Schwartz D.C."/>
            <person name="Rogers J."/>
            <person name="Quetier F."/>
            <person name="Town C.D."/>
            <person name="Roe B.A."/>
        </authorList>
    </citation>
    <scope>NUCLEOTIDE SEQUENCE [LARGE SCALE GENOMIC DNA]</scope>
    <source>
        <strain evidence="2">A17</strain>
        <strain evidence="4 5">cv. Jemalong A17</strain>
    </source>
</reference>
<dbReference type="InterPro" id="IPR001810">
    <property type="entry name" value="F-box_dom"/>
</dbReference>
<proteinExistence type="predicted"/>
<dbReference type="PaxDb" id="3880-AES86460"/>
<evidence type="ECO:0000313" key="3">
    <source>
        <dbReference type="EMBL" id="RHN58357.1"/>
    </source>
</evidence>
<accession>G7JEH0</accession>
<dbReference type="InterPro" id="IPR056592">
    <property type="entry name" value="Beta-prop_At3g26010-like"/>
</dbReference>
<dbReference type="STRING" id="3880.G7JEH0"/>
<dbReference type="Gene3D" id="1.20.1280.50">
    <property type="match status" value="1"/>
</dbReference>
<dbReference type="Gramene" id="rna20262">
    <property type="protein sequence ID" value="RHN58357.1"/>
    <property type="gene ID" value="gene20262"/>
</dbReference>